<dbReference type="OrthoDB" id="6782199at2759"/>
<keyword evidence="2" id="KW-1185">Reference proteome</keyword>
<dbReference type="Proteomes" id="UP000299102">
    <property type="component" value="Unassembled WGS sequence"/>
</dbReference>
<protein>
    <submittedName>
        <fullName evidence="1">Uncharacterized protein</fullName>
    </submittedName>
</protein>
<name>A0A4C1W6H4_EUMVA</name>
<sequence>MKLRCMKLLWMKVEKAAGCGKVSSDILKGGGGIVANLLYQLFINAGKPGGYLMAGVKPLLYFSIKEKPTARLHKLPPYKPSQYSLANYKRKPLLRES</sequence>
<accession>A0A4C1W6H4</accession>
<evidence type="ECO:0000313" key="2">
    <source>
        <dbReference type="Proteomes" id="UP000299102"/>
    </source>
</evidence>
<evidence type="ECO:0000313" key="1">
    <source>
        <dbReference type="EMBL" id="GBP45687.1"/>
    </source>
</evidence>
<reference evidence="1 2" key="1">
    <citation type="journal article" date="2019" name="Commun. Biol.">
        <title>The bagworm genome reveals a unique fibroin gene that provides high tensile strength.</title>
        <authorList>
            <person name="Kono N."/>
            <person name="Nakamura H."/>
            <person name="Ohtoshi R."/>
            <person name="Tomita M."/>
            <person name="Numata K."/>
            <person name="Arakawa K."/>
        </authorList>
    </citation>
    <scope>NUCLEOTIDE SEQUENCE [LARGE SCALE GENOMIC DNA]</scope>
</reference>
<comment type="caution">
    <text evidence="1">The sequence shown here is derived from an EMBL/GenBank/DDBJ whole genome shotgun (WGS) entry which is preliminary data.</text>
</comment>
<proteinExistence type="predicted"/>
<dbReference type="AlphaFoldDB" id="A0A4C1W6H4"/>
<gene>
    <name evidence="1" type="ORF">EVAR_35956_1</name>
</gene>
<dbReference type="EMBL" id="BGZK01000469">
    <property type="protein sequence ID" value="GBP45687.1"/>
    <property type="molecule type" value="Genomic_DNA"/>
</dbReference>
<organism evidence="1 2">
    <name type="scientific">Eumeta variegata</name>
    <name type="common">Bagworm moth</name>
    <name type="synonym">Eumeta japonica</name>
    <dbReference type="NCBI Taxonomy" id="151549"/>
    <lineage>
        <taxon>Eukaryota</taxon>
        <taxon>Metazoa</taxon>
        <taxon>Ecdysozoa</taxon>
        <taxon>Arthropoda</taxon>
        <taxon>Hexapoda</taxon>
        <taxon>Insecta</taxon>
        <taxon>Pterygota</taxon>
        <taxon>Neoptera</taxon>
        <taxon>Endopterygota</taxon>
        <taxon>Lepidoptera</taxon>
        <taxon>Glossata</taxon>
        <taxon>Ditrysia</taxon>
        <taxon>Tineoidea</taxon>
        <taxon>Psychidae</taxon>
        <taxon>Oiketicinae</taxon>
        <taxon>Eumeta</taxon>
    </lineage>
</organism>